<proteinExistence type="predicted"/>
<name>A0ABP9K540_9SPHN</name>
<evidence type="ECO:0000313" key="2">
    <source>
        <dbReference type="Proteomes" id="UP001500518"/>
    </source>
</evidence>
<dbReference type="EMBL" id="BAABHV010000006">
    <property type="protein sequence ID" value="GAA5049584.1"/>
    <property type="molecule type" value="Genomic_DNA"/>
</dbReference>
<accession>A0ABP9K540</accession>
<organism evidence="1 2">
    <name type="scientific">Erythrobacter westpacificensis</name>
    <dbReference type="NCBI Taxonomy" id="1055231"/>
    <lineage>
        <taxon>Bacteria</taxon>
        <taxon>Pseudomonadati</taxon>
        <taxon>Pseudomonadota</taxon>
        <taxon>Alphaproteobacteria</taxon>
        <taxon>Sphingomonadales</taxon>
        <taxon>Erythrobacteraceae</taxon>
        <taxon>Erythrobacter/Porphyrobacter group</taxon>
        <taxon>Erythrobacter</taxon>
    </lineage>
</organism>
<sequence>MKALDEPLACRFARTALGHVGQEYPNSLGHVMGSDADAKTPRELHPAFYGSFDWHSCVHSWWTLLTLRRLFPDAPEATQIADLADETFTTDKLAAELSYARRPESRGFERPYGWAWLLYLHLESSRHADRDWATSLEPLAHHFATGFADYLPKLTWPITTGTHANTAFALTLADDWADAFDPDLKELIADYAQANFGDLKEYRGWDIGGDSFLSPVLSVALLMQRVMPPDDFAGWFDRVLPEGGWLQTSCAPVTVSDPTDGKMAHLDGLNLSRAWTLHSIAPSLGNPRADKLRALADEHFAASLEAIDGDYMGSHWLASFALLALLAE</sequence>
<protein>
    <submittedName>
        <fullName evidence="1">DUF2891 domain-containing protein</fullName>
    </submittedName>
</protein>
<dbReference type="Pfam" id="PF11199">
    <property type="entry name" value="DUF2891"/>
    <property type="match status" value="1"/>
</dbReference>
<gene>
    <name evidence="1" type="ORF">GCM10023208_08020</name>
</gene>
<reference evidence="2" key="1">
    <citation type="journal article" date="2019" name="Int. J. Syst. Evol. Microbiol.">
        <title>The Global Catalogue of Microorganisms (GCM) 10K type strain sequencing project: providing services to taxonomists for standard genome sequencing and annotation.</title>
        <authorList>
            <consortium name="The Broad Institute Genomics Platform"/>
            <consortium name="The Broad Institute Genome Sequencing Center for Infectious Disease"/>
            <person name="Wu L."/>
            <person name="Ma J."/>
        </authorList>
    </citation>
    <scope>NUCLEOTIDE SEQUENCE [LARGE SCALE GENOMIC DNA]</scope>
    <source>
        <strain evidence="2">JCM 18014</strain>
    </source>
</reference>
<evidence type="ECO:0000313" key="1">
    <source>
        <dbReference type="EMBL" id="GAA5049584.1"/>
    </source>
</evidence>
<dbReference type="Proteomes" id="UP001500518">
    <property type="component" value="Unassembled WGS sequence"/>
</dbReference>
<keyword evidence="2" id="KW-1185">Reference proteome</keyword>
<comment type="caution">
    <text evidence="1">The sequence shown here is derived from an EMBL/GenBank/DDBJ whole genome shotgun (WGS) entry which is preliminary data.</text>
</comment>
<dbReference type="InterPro" id="IPR021365">
    <property type="entry name" value="DUF2891"/>
</dbReference>
<dbReference type="RefSeq" id="WP_428831641.1">
    <property type="nucleotide sequence ID" value="NZ_BAABHV010000006.1"/>
</dbReference>